<evidence type="ECO:0000313" key="8">
    <source>
        <dbReference type="EMBL" id="KAK7100680.1"/>
    </source>
</evidence>
<dbReference type="SMART" id="SM00230">
    <property type="entry name" value="CysPc"/>
    <property type="match status" value="1"/>
</dbReference>
<dbReference type="PROSITE" id="PS50203">
    <property type="entry name" value="CALPAIN_CAT"/>
    <property type="match status" value="1"/>
</dbReference>
<feature type="domain" description="Calpain catalytic" evidence="7">
    <location>
        <begin position="58"/>
        <end position="325"/>
    </location>
</feature>
<feature type="active site" evidence="5 6">
    <location>
        <position position="269"/>
    </location>
</feature>
<dbReference type="PANTHER" id="PTHR10183:SF379">
    <property type="entry name" value="CALPAIN-5"/>
    <property type="match status" value="1"/>
</dbReference>
<dbReference type="InterPro" id="IPR036213">
    <property type="entry name" value="Calpain_III_sf"/>
</dbReference>
<dbReference type="SMART" id="SM00720">
    <property type="entry name" value="calpain_III"/>
    <property type="match status" value="1"/>
</dbReference>
<dbReference type="CDD" id="cd00044">
    <property type="entry name" value="CysPc"/>
    <property type="match status" value="1"/>
</dbReference>
<dbReference type="InterPro" id="IPR038765">
    <property type="entry name" value="Papain-like_cys_pep_sf"/>
</dbReference>
<dbReference type="EMBL" id="JBAMIC010000011">
    <property type="protein sequence ID" value="KAK7100680.1"/>
    <property type="molecule type" value="Genomic_DNA"/>
</dbReference>
<keyword evidence="9" id="KW-1185">Reference proteome</keyword>
<dbReference type="InterPro" id="IPR022683">
    <property type="entry name" value="Calpain_III"/>
</dbReference>
<evidence type="ECO:0000259" key="7">
    <source>
        <dbReference type="PROSITE" id="PS50203"/>
    </source>
</evidence>
<dbReference type="Pfam" id="PF01067">
    <property type="entry name" value="Calpain_III"/>
    <property type="match status" value="1"/>
</dbReference>
<dbReference type="Gene3D" id="2.60.120.380">
    <property type="match status" value="1"/>
</dbReference>
<dbReference type="SUPFAM" id="SSF49758">
    <property type="entry name" value="Calpain large subunit, middle domain (domain III)"/>
    <property type="match status" value="1"/>
</dbReference>
<comment type="caution">
    <text evidence="8">The sequence shown here is derived from an EMBL/GenBank/DDBJ whole genome shotgun (WGS) entry which is preliminary data.</text>
</comment>
<gene>
    <name evidence="8" type="ORF">V1264_023589</name>
</gene>
<protein>
    <recommendedName>
        <fullName evidence="7">Calpain catalytic domain-containing protein</fullName>
    </recommendedName>
</protein>
<dbReference type="InterPro" id="IPR022682">
    <property type="entry name" value="Calpain_domain_III"/>
</dbReference>
<comment type="similarity">
    <text evidence="1">Belongs to the peptidase C2 family.</text>
</comment>
<proteinExistence type="inferred from homology"/>
<evidence type="ECO:0000256" key="4">
    <source>
        <dbReference type="ARBA" id="ARBA00022807"/>
    </source>
</evidence>
<dbReference type="SUPFAM" id="SSF54001">
    <property type="entry name" value="Cysteine proteinases"/>
    <property type="match status" value="1"/>
</dbReference>
<evidence type="ECO:0000256" key="6">
    <source>
        <dbReference type="PROSITE-ProRule" id="PRU00239"/>
    </source>
</evidence>
<evidence type="ECO:0000313" key="9">
    <source>
        <dbReference type="Proteomes" id="UP001374579"/>
    </source>
</evidence>
<reference evidence="8 9" key="1">
    <citation type="submission" date="2024-02" db="EMBL/GenBank/DDBJ databases">
        <title>Chromosome-scale genome assembly of the rough periwinkle Littorina saxatilis.</title>
        <authorList>
            <person name="De Jode A."/>
            <person name="Faria R."/>
            <person name="Formenti G."/>
            <person name="Sims Y."/>
            <person name="Smith T.P."/>
            <person name="Tracey A."/>
            <person name="Wood J.M.D."/>
            <person name="Zagrodzka Z.B."/>
            <person name="Johannesson K."/>
            <person name="Butlin R.K."/>
            <person name="Leder E.H."/>
        </authorList>
    </citation>
    <scope>NUCLEOTIDE SEQUENCE [LARGE SCALE GENOMIC DNA]</scope>
    <source>
        <strain evidence="8">Snail1</strain>
        <tissue evidence="8">Muscle</tissue>
    </source>
</reference>
<accession>A0AAN9B7D6</accession>
<evidence type="ECO:0000256" key="1">
    <source>
        <dbReference type="ARBA" id="ARBA00007623"/>
    </source>
</evidence>
<dbReference type="Pfam" id="PF00648">
    <property type="entry name" value="Peptidase_C2"/>
    <property type="match status" value="1"/>
</dbReference>
<keyword evidence="3 6" id="KW-0378">Hydrolase</keyword>
<dbReference type="AlphaFoldDB" id="A0AAN9B7D6"/>
<evidence type="ECO:0000256" key="2">
    <source>
        <dbReference type="ARBA" id="ARBA00022670"/>
    </source>
</evidence>
<evidence type="ECO:0000256" key="5">
    <source>
        <dbReference type="PIRSR" id="PIRSR622684-1"/>
    </source>
</evidence>
<dbReference type="Gene3D" id="3.90.70.10">
    <property type="entry name" value="Cysteine proteinases"/>
    <property type="match status" value="1"/>
</dbReference>
<dbReference type="InterPro" id="IPR022684">
    <property type="entry name" value="Calpain_cysteine_protease"/>
</dbReference>
<feature type="active site" evidence="5 6">
    <location>
        <position position="249"/>
    </location>
</feature>
<keyword evidence="2 6" id="KW-0645">Protease</keyword>
<dbReference type="Proteomes" id="UP001374579">
    <property type="component" value="Unassembled WGS sequence"/>
</dbReference>
<dbReference type="GO" id="GO:0006508">
    <property type="term" value="P:proteolysis"/>
    <property type="evidence" value="ECO:0007669"/>
    <property type="project" value="UniProtKB-KW"/>
</dbReference>
<dbReference type="GO" id="GO:0004198">
    <property type="term" value="F:calcium-dependent cysteine-type endopeptidase activity"/>
    <property type="evidence" value="ECO:0007669"/>
    <property type="project" value="InterPro"/>
</dbReference>
<dbReference type="InterPro" id="IPR001300">
    <property type="entry name" value="Peptidase_C2_calpain_cat"/>
</dbReference>
<dbReference type="GO" id="GO:0005737">
    <property type="term" value="C:cytoplasm"/>
    <property type="evidence" value="ECO:0007669"/>
    <property type="project" value="TreeGrafter"/>
</dbReference>
<feature type="active site" evidence="5 6">
    <location>
        <position position="90"/>
    </location>
</feature>
<sequence length="525" mass="58800">MADPRRTGAGLKVQFLDFRLGNDDISPSMPKVSPGYMWQDPNFALHVAIPDPKIAQRLEWKRPMEISDDPQLFTDGTTRFDIRQGDIGTCWFLTIVASIAKDDEIRKQVIPDDTYPAIGTQAYRGVFHARFWRFGQWEDVYVDDRLPVLKGRKQLWGARSALDSDEFWVPLLEKAFAKCHGSYDAVDGGFPGDAYIAMTGGVAETLDYDEDDRAQKTFSRIRNALKSGALVASGVPEKFNKTLGLIGQHAYSVTGTAVVNGVSIMRILNPWGWMEWTGPWSDGSREWKGVPISEVPRAVKDEGEFWMCLDDFMIYFNQTIVGSVTPDFDQDGVPDSLKYVTNIYGEWRGETAAGYENKLKNPRFKFSVQKSGSAKVPVVVQFITKREHSNAANFSTRCDVFEVLDQTDRNATVRILGEETNKYSYANQTTSRHKLNTGAYFIIPSTMEPGQEKSFLIRVFSSVLLDDVSASSEQLLLSADGSESGVPVADNANGTTWFHRLCHCWCSAALLFRPEGEGEFQSGRL</sequence>
<dbReference type="PANTHER" id="PTHR10183">
    <property type="entry name" value="CALPAIN"/>
    <property type="match status" value="1"/>
</dbReference>
<keyword evidence="4 6" id="KW-0788">Thiol protease</keyword>
<dbReference type="PRINTS" id="PR00704">
    <property type="entry name" value="CALPAIN"/>
</dbReference>
<evidence type="ECO:0000256" key="3">
    <source>
        <dbReference type="ARBA" id="ARBA00022801"/>
    </source>
</evidence>
<organism evidence="8 9">
    <name type="scientific">Littorina saxatilis</name>
    <dbReference type="NCBI Taxonomy" id="31220"/>
    <lineage>
        <taxon>Eukaryota</taxon>
        <taxon>Metazoa</taxon>
        <taxon>Spiralia</taxon>
        <taxon>Lophotrochozoa</taxon>
        <taxon>Mollusca</taxon>
        <taxon>Gastropoda</taxon>
        <taxon>Caenogastropoda</taxon>
        <taxon>Littorinimorpha</taxon>
        <taxon>Littorinoidea</taxon>
        <taxon>Littorinidae</taxon>
        <taxon>Littorina</taxon>
    </lineage>
</organism>
<name>A0AAN9B7D6_9CAEN</name>